<feature type="region of interest" description="Disordered" evidence="1">
    <location>
        <begin position="522"/>
        <end position="585"/>
    </location>
</feature>
<feature type="compositionally biased region" description="Basic residues" evidence="1">
    <location>
        <begin position="410"/>
        <end position="421"/>
    </location>
</feature>
<evidence type="ECO:0000256" key="1">
    <source>
        <dbReference type="SAM" id="MobiDB-lite"/>
    </source>
</evidence>
<accession>A0A1E7EJ23</accession>
<dbReference type="Proteomes" id="UP000095751">
    <property type="component" value="Unassembled WGS sequence"/>
</dbReference>
<feature type="compositionally biased region" description="Low complexity" evidence="1">
    <location>
        <begin position="558"/>
        <end position="571"/>
    </location>
</feature>
<evidence type="ECO:0000313" key="2">
    <source>
        <dbReference type="EMBL" id="OEU05870.1"/>
    </source>
</evidence>
<dbReference type="InParanoid" id="A0A1E7EJ23"/>
<dbReference type="KEGG" id="fcy:FRACYDRAFT_257716"/>
<feature type="region of interest" description="Disordered" evidence="1">
    <location>
        <begin position="134"/>
        <end position="176"/>
    </location>
</feature>
<sequence>MSKVVTWKPNGDDAALVARAINAGDIDRSKAQYDNFFDHTEAGQELSHKYHKHTEKGERNLRRNFLALYDKIVLWKANKPLKSTGNLVKFAKPFLKKGNFEPRPEIVGDIPAEHLEDGFIPGRDAIYEEVIIEGRTTNQEEEEKEDNDYDSLTVGGDQLEEEEEEEEIEEEELHTPTPTRHIDEIIMEDLVKADFVKGQCPIAFEILDPFIGILDVDDPDYTDNVHSREGCIIRTNIPSGVNLSSFQTEVGPNGKDITFTMTLIKSRLEAEYTLGKGLANVPGVINAMEKPLTKRNSTIRRTSQKKACQAEEVKSYKLKLPKAIEKCPRNPYGKWKRVMKGATGVVVELPRARSTLSYAFFFFKEDESIIPPTAYAGGLLGYEINDDDNALNPTEQIMRQAQRTMQFDRRQRKKKKKKKVRSPSPVASIAQSVRSMSIAPRKKKSSYLDSFSTDESSDDDFDSSLSDDASDIDSIETNTTSPSVHAQNLLRISRVRAMQALAPTVETVTVPGLAGLNSIVSINNGSGSDSIRSRVPLPSTRRVAGYDTRIDDDEDDSYASAKSSYSGSSQKSRSRHRRSKTDRRR</sequence>
<dbReference type="EMBL" id="KV784450">
    <property type="protein sequence ID" value="OEU05870.1"/>
    <property type="molecule type" value="Genomic_DNA"/>
</dbReference>
<evidence type="ECO:0000313" key="3">
    <source>
        <dbReference type="Proteomes" id="UP000095751"/>
    </source>
</evidence>
<proteinExistence type="predicted"/>
<reference evidence="2 3" key="1">
    <citation type="submission" date="2016-09" db="EMBL/GenBank/DDBJ databases">
        <title>Extensive genetic diversity and differential bi-allelic expression allows diatom success in the polar Southern Ocean.</title>
        <authorList>
            <consortium name="DOE Joint Genome Institute"/>
            <person name="Mock T."/>
            <person name="Otillar R.P."/>
            <person name="Strauss J."/>
            <person name="Dupont C."/>
            <person name="Frickenhaus S."/>
            <person name="Maumus F."/>
            <person name="Mcmullan M."/>
            <person name="Sanges R."/>
            <person name="Schmutz J."/>
            <person name="Toseland A."/>
            <person name="Valas R."/>
            <person name="Veluchamy A."/>
            <person name="Ward B.J."/>
            <person name="Allen A."/>
            <person name="Barry K."/>
            <person name="Falciatore A."/>
            <person name="Ferrante M."/>
            <person name="Fortunato A.E."/>
            <person name="Gloeckner G."/>
            <person name="Gruber A."/>
            <person name="Hipkin R."/>
            <person name="Janech M."/>
            <person name="Kroth P."/>
            <person name="Leese F."/>
            <person name="Lindquist E."/>
            <person name="Lyon B.R."/>
            <person name="Martin J."/>
            <person name="Mayer C."/>
            <person name="Parker M."/>
            <person name="Quesneville H."/>
            <person name="Raymond J."/>
            <person name="Uhlig C."/>
            <person name="Valentin K.U."/>
            <person name="Worden A.Z."/>
            <person name="Armbrust E.V."/>
            <person name="Bowler C."/>
            <person name="Green B."/>
            <person name="Moulton V."/>
            <person name="Van Oosterhout C."/>
            <person name="Grigoriev I."/>
        </authorList>
    </citation>
    <scope>NUCLEOTIDE SEQUENCE [LARGE SCALE GENOMIC DNA]</scope>
    <source>
        <strain evidence="2 3">CCMP1102</strain>
    </source>
</reference>
<gene>
    <name evidence="2" type="ORF">FRACYDRAFT_257716</name>
</gene>
<organism evidence="2 3">
    <name type="scientific">Fragilariopsis cylindrus CCMP1102</name>
    <dbReference type="NCBI Taxonomy" id="635003"/>
    <lineage>
        <taxon>Eukaryota</taxon>
        <taxon>Sar</taxon>
        <taxon>Stramenopiles</taxon>
        <taxon>Ochrophyta</taxon>
        <taxon>Bacillariophyta</taxon>
        <taxon>Bacillariophyceae</taxon>
        <taxon>Bacillariophycidae</taxon>
        <taxon>Bacillariales</taxon>
        <taxon>Bacillariaceae</taxon>
        <taxon>Fragilariopsis</taxon>
    </lineage>
</organism>
<keyword evidence="3" id="KW-1185">Reference proteome</keyword>
<feature type="compositionally biased region" description="Basic residues" evidence="1">
    <location>
        <begin position="572"/>
        <end position="585"/>
    </location>
</feature>
<protein>
    <submittedName>
        <fullName evidence="2">Uncharacterized protein</fullName>
    </submittedName>
</protein>
<feature type="region of interest" description="Disordered" evidence="1">
    <location>
        <begin position="401"/>
        <end position="483"/>
    </location>
</feature>
<feature type="compositionally biased region" description="Acidic residues" evidence="1">
    <location>
        <begin position="158"/>
        <end position="172"/>
    </location>
</feature>
<name>A0A1E7EJ23_9STRA</name>
<feature type="compositionally biased region" description="Acidic residues" evidence="1">
    <location>
        <begin position="139"/>
        <end position="149"/>
    </location>
</feature>
<dbReference type="AlphaFoldDB" id="A0A1E7EJ23"/>